<dbReference type="EMBL" id="AP022871">
    <property type="protein sequence ID" value="BCB90590.1"/>
    <property type="molecule type" value="Genomic_DNA"/>
</dbReference>
<dbReference type="AlphaFoldDB" id="A0A6F8YWQ2"/>
<organism evidence="1 2">
    <name type="scientific">Phytohabitans suffuscus</name>
    <dbReference type="NCBI Taxonomy" id="624315"/>
    <lineage>
        <taxon>Bacteria</taxon>
        <taxon>Bacillati</taxon>
        <taxon>Actinomycetota</taxon>
        <taxon>Actinomycetes</taxon>
        <taxon>Micromonosporales</taxon>
        <taxon>Micromonosporaceae</taxon>
    </lineage>
</organism>
<sequence length="255" mass="26765">MVSFAVDLVHGGRWTSLRTGEREWLWHRPAAGRLAVRPGDAFVDAGGLEECLPTVRGTPDHGSVWSRPWRALPDGSGFVEGPDFTLRRHVAGAGGALVASYELTAAPGFRFLWAAHALLDLSPSARVEAPAGLATRVFGLSGRWVAGPWPAPLGTPLDTCGPDDGTATGAILTDCPQVTVRDGGSLSFTLAAAGQPLSVALWRNLRGWPAHAPYRSVGVEPMLGRVFDLAEAGPDDAAVVPAPGVLRWRLTVSGG</sequence>
<dbReference type="GO" id="GO:0030246">
    <property type="term" value="F:carbohydrate binding"/>
    <property type="evidence" value="ECO:0007669"/>
    <property type="project" value="InterPro"/>
</dbReference>
<evidence type="ECO:0000313" key="1">
    <source>
        <dbReference type="EMBL" id="BCB90590.1"/>
    </source>
</evidence>
<dbReference type="InterPro" id="IPR014718">
    <property type="entry name" value="GH-type_carb-bd"/>
</dbReference>
<dbReference type="Proteomes" id="UP000503011">
    <property type="component" value="Chromosome"/>
</dbReference>
<name>A0A6F8YWQ2_9ACTN</name>
<dbReference type="RefSeq" id="WP_173162953.1">
    <property type="nucleotide sequence ID" value="NZ_AP022871.1"/>
</dbReference>
<dbReference type="Gene3D" id="2.70.98.10">
    <property type="match status" value="1"/>
</dbReference>
<gene>
    <name evidence="1" type="ORF">Psuf_079030</name>
</gene>
<reference evidence="1 2" key="2">
    <citation type="submission" date="2020-03" db="EMBL/GenBank/DDBJ databases">
        <authorList>
            <person name="Ichikawa N."/>
            <person name="Kimura A."/>
            <person name="Kitahashi Y."/>
            <person name="Uohara A."/>
        </authorList>
    </citation>
    <scope>NUCLEOTIDE SEQUENCE [LARGE SCALE GENOMIC DNA]</scope>
    <source>
        <strain evidence="1 2">NBRC 105367</strain>
    </source>
</reference>
<evidence type="ECO:0008006" key="3">
    <source>
        <dbReference type="Google" id="ProtNLM"/>
    </source>
</evidence>
<reference evidence="1 2" key="1">
    <citation type="submission" date="2020-03" db="EMBL/GenBank/DDBJ databases">
        <title>Whole genome shotgun sequence of Phytohabitans suffuscus NBRC 105367.</title>
        <authorList>
            <person name="Komaki H."/>
            <person name="Tamura T."/>
        </authorList>
    </citation>
    <scope>NUCLEOTIDE SEQUENCE [LARGE SCALE GENOMIC DNA]</scope>
    <source>
        <strain evidence="1 2">NBRC 105367</strain>
    </source>
</reference>
<evidence type="ECO:0000313" key="2">
    <source>
        <dbReference type="Proteomes" id="UP000503011"/>
    </source>
</evidence>
<protein>
    <recommendedName>
        <fullName evidence="3">Aldose 1-epimerase</fullName>
    </recommendedName>
</protein>
<proteinExistence type="predicted"/>
<dbReference type="KEGG" id="psuu:Psuf_079030"/>
<accession>A0A6F8YWQ2</accession>
<keyword evidence="2" id="KW-1185">Reference proteome</keyword>